<feature type="domain" description="Cryptochrome/DNA photolyase FAD-binding" evidence="1">
    <location>
        <begin position="248"/>
        <end position="371"/>
    </location>
</feature>
<dbReference type="Gene3D" id="3.40.50.620">
    <property type="entry name" value="HUPs"/>
    <property type="match status" value="1"/>
</dbReference>
<reference evidence="3" key="1">
    <citation type="journal article" date="2019" name="Int. J. Syst. Evol. Microbiol.">
        <title>The Global Catalogue of Microorganisms (GCM) 10K type strain sequencing project: providing services to taxonomists for standard genome sequencing and annotation.</title>
        <authorList>
            <consortium name="The Broad Institute Genomics Platform"/>
            <consortium name="The Broad Institute Genome Sequencing Center for Infectious Disease"/>
            <person name="Wu L."/>
            <person name="Ma J."/>
        </authorList>
    </citation>
    <scope>NUCLEOTIDE SEQUENCE [LARGE SCALE GENOMIC DNA]</scope>
    <source>
        <strain evidence="3">CGMCC 1.7656</strain>
    </source>
</reference>
<dbReference type="InterPro" id="IPR005101">
    <property type="entry name" value="Cryptochr/Photolyase_FAD-bd"/>
</dbReference>
<accession>A0ABQ2NFS3</accession>
<keyword evidence="3" id="KW-1185">Reference proteome</keyword>
<proteinExistence type="predicted"/>
<dbReference type="Gene3D" id="1.25.40.80">
    <property type="match status" value="1"/>
</dbReference>
<sequence length="439" mass="52182">MKFYEDFLTQKGFNVHYIDAHTEFSECRKLIKKLENDGFDTIKIIDVCDDWLEKRISKTTLNIETIENQSFINTKEDLKMYFEGKEQYHQTDFYKHQRIFRTLLVENGKPVGGKWTFDTENRKKYPKNKTAPFIHFPENNEYYEEAKKYVATYFPENPGKIGDQPLYPTSFKEAENSLDDFLQNRFLEFGTYEDSIVKDEHFLHHSILSPLINIGFLTPKYIIQKAIGFASENTIPMNSLEGFVRQILGWREFIRGIYLYKGVFQRNQNFWKHQNPLPKSFYTGETGIAPIDKTIKKILKTGYAHHIERLMLLANFMNLCKIHPHQIYRWFMELFIDAYDWVMVPNVYGMSLFADGGMMSTKPYISGSNYVLKMSDYASGEWTKTWDALFWNFIDENEIFFKKNPRLGMMLNNWNKMNDTQKENHKKTAENFLKKTFQQ</sequence>
<name>A0ABQ2NFS3_9FLAO</name>
<dbReference type="Pfam" id="PF04244">
    <property type="entry name" value="DPRP"/>
    <property type="match status" value="1"/>
</dbReference>
<dbReference type="InterPro" id="IPR007357">
    <property type="entry name" value="PhrB-like"/>
</dbReference>
<comment type="caution">
    <text evidence="2">The sequence shown here is derived from an EMBL/GenBank/DDBJ whole genome shotgun (WGS) entry which is preliminary data.</text>
</comment>
<dbReference type="EMBL" id="BMLV01000001">
    <property type="protein sequence ID" value="GGP01083.1"/>
    <property type="molecule type" value="Genomic_DNA"/>
</dbReference>
<dbReference type="Gene3D" id="1.10.10.1710">
    <property type="entry name" value="Deoxyribodipyrimidine photolyase-related"/>
    <property type="match status" value="1"/>
</dbReference>
<organism evidence="2 3">
    <name type="scientific">Cloacibacterium rupense</name>
    <dbReference type="NCBI Taxonomy" id="517423"/>
    <lineage>
        <taxon>Bacteria</taxon>
        <taxon>Pseudomonadati</taxon>
        <taxon>Bacteroidota</taxon>
        <taxon>Flavobacteriia</taxon>
        <taxon>Flavobacteriales</taxon>
        <taxon>Weeksellaceae</taxon>
    </lineage>
</organism>
<dbReference type="InterPro" id="IPR014729">
    <property type="entry name" value="Rossmann-like_a/b/a_fold"/>
</dbReference>
<evidence type="ECO:0000313" key="2">
    <source>
        <dbReference type="EMBL" id="GGP01083.1"/>
    </source>
</evidence>
<dbReference type="Proteomes" id="UP000620064">
    <property type="component" value="Unassembled WGS sequence"/>
</dbReference>
<evidence type="ECO:0000259" key="1">
    <source>
        <dbReference type="Pfam" id="PF03441"/>
    </source>
</evidence>
<dbReference type="PANTHER" id="PTHR38657:SF1">
    <property type="entry name" value="SLR1343 PROTEIN"/>
    <property type="match status" value="1"/>
</dbReference>
<dbReference type="InterPro" id="IPR036134">
    <property type="entry name" value="Crypto/Photolyase_FAD-like_sf"/>
</dbReference>
<gene>
    <name evidence="2" type="ORF">GCM10010992_00480</name>
</gene>
<dbReference type="InterPro" id="IPR052551">
    <property type="entry name" value="UV-DNA_repair_photolyase"/>
</dbReference>
<dbReference type="Gene3D" id="1.10.579.10">
    <property type="entry name" value="DNA Cyclobutane Dipyrimidine Photolyase, subunit A, domain 3"/>
    <property type="match status" value="1"/>
</dbReference>
<dbReference type="PANTHER" id="PTHR38657">
    <property type="entry name" value="SLR1343 PROTEIN"/>
    <property type="match status" value="1"/>
</dbReference>
<evidence type="ECO:0000313" key="3">
    <source>
        <dbReference type="Proteomes" id="UP000620064"/>
    </source>
</evidence>
<protein>
    <submittedName>
        <fullName evidence="2">Cryptochrome/photolyase family protein</fullName>
    </submittedName>
</protein>
<dbReference type="Pfam" id="PF03441">
    <property type="entry name" value="FAD_binding_7"/>
    <property type="match status" value="1"/>
</dbReference>
<dbReference type="SUPFAM" id="SSF48173">
    <property type="entry name" value="Cryptochrome/photolyase FAD-binding domain"/>
    <property type="match status" value="1"/>
</dbReference>